<evidence type="ECO:0000256" key="5">
    <source>
        <dbReference type="SAM" id="Phobius"/>
    </source>
</evidence>
<feature type="transmembrane region" description="Helical" evidence="5">
    <location>
        <begin position="158"/>
        <end position="179"/>
    </location>
</feature>
<comment type="subcellular location">
    <subcellularLocation>
        <location evidence="1">Endomembrane system</location>
        <topology evidence="1">Multi-pass membrane protein</topology>
    </subcellularLocation>
</comment>
<feature type="transmembrane region" description="Helical" evidence="5">
    <location>
        <begin position="200"/>
        <end position="220"/>
    </location>
</feature>
<accession>A0A8I2YYJ0</accession>
<evidence type="ECO:0000256" key="4">
    <source>
        <dbReference type="ARBA" id="ARBA00023136"/>
    </source>
</evidence>
<organism evidence="7 8">
    <name type="scientific">Boletus reticuloceps</name>
    <dbReference type="NCBI Taxonomy" id="495285"/>
    <lineage>
        <taxon>Eukaryota</taxon>
        <taxon>Fungi</taxon>
        <taxon>Dikarya</taxon>
        <taxon>Basidiomycota</taxon>
        <taxon>Agaricomycotina</taxon>
        <taxon>Agaricomycetes</taxon>
        <taxon>Agaricomycetidae</taxon>
        <taxon>Boletales</taxon>
        <taxon>Boletineae</taxon>
        <taxon>Boletaceae</taxon>
        <taxon>Boletoideae</taxon>
        <taxon>Boletus</taxon>
    </lineage>
</organism>
<evidence type="ECO:0000313" key="7">
    <source>
        <dbReference type="EMBL" id="KAG6379502.1"/>
    </source>
</evidence>
<dbReference type="PANTHER" id="PTHR21324:SF2">
    <property type="entry name" value="EG:22E5.9 PROTEIN"/>
    <property type="match status" value="1"/>
</dbReference>
<feature type="transmembrane region" description="Helical" evidence="5">
    <location>
        <begin position="36"/>
        <end position="61"/>
    </location>
</feature>
<dbReference type="Pfam" id="PF10277">
    <property type="entry name" value="Frag1"/>
    <property type="match status" value="1"/>
</dbReference>
<gene>
    <name evidence="7" type="ORF">JVT61DRAFT_9993</name>
</gene>
<dbReference type="OrthoDB" id="10032492at2759"/>
<feature type="transmembrane region" description="Helical" evidence="5">
    <location>
        <begin position="226"/>
        <end position="244"/>
    </location>
</feature>
<name>A0A8I2YYJ0_9AGAM</name>
<keyword evidence="3 5" id="KW-1133">Transmembrane helix</keyword>
<dbReference type="GO" id="GO:0012505">
    <property type="term" value="C:endomembrane system"/>
    <property type="evidence" value="ECO:0007669"/>
    <property type="project" value="UniProtKB-SubCell"/>
</dbReference>
<evidence type="ECO:0000256" key="3">
    <source>
        <dbReference type="ARBA" id="ARBA00022989"/>
    </source>
</evidence>
<comment type="caution">
    <text evidence="7">The sequence shown here is derived from an EMBL/GenBank/DDBJ whole genome shotgun (WGS) entry which is preliminary data.</text>
</comment>
<feature type="domain" description="CWH43-like N-terminal" evidence="6">
    <location>
        <begin position="36"/>
        <end position="247"/>
    </location>
</feature>
<feature type="transmembrane region" description="Helical" evidence="5">
    <location>
        <begin position="88"/>
        <end position="106"/>
    </location>
</feature>
<dbReference type="GO" id="GO:0005886">
    <property type="term" value="C:plasma membrane"/>
    <property type="evidence" value="ECO:0007669"/>
    <property type="project" value="TreeGrafter"/>
</dbReference>
<evidence type="ECO:0000256" key="1">
    <source>
        <dbReference type="ARBA" id="ARBA00004127"/>
    </source>
</evidence>
<feature type="transmembrane region" description="Helical" evidence="5">
    <location>
        <begin position="126"/>
        <end position="146"/>
    </location>
</feature>
<dbReference type="EMBL" id="JAGFBS010000004">
    <property type="protein sequence ID" value="KAG6379502.1"/>
    <property type="molecule type" value="Genomic_DNA"/>
</dbReference>
<dbReference type="InterPro" id="IPR019402">
    <property type="entry name" value="CWH43_N"/>
</dbReference>
<keyword evidence="4 5" id="KW-0472">Membrane</keyword>
<proteinExistence type="predicted"/>
<evidence type="ECO:0000313" key="8">
    <source>
        <dbReference type="Proteomes" id="UP000683000"/>
    </source>
</evidence>
<dbReference type="Proteomes" id="UP000683000">
    <property type="component" value="Unassembled WGS sequence"/>
</dbReference>
<sequence>MGVRRPAGIIKRAWMGLSPATQDPCTMSLLSDRHRYFVLIPLFAAFIWFSTLLAMLLTWFVSGRPRYVSTQVAVAYISDVGASFLKPLFVVTCCLTGPGLVISLTIERLLRHKGRLPPEFHTYEHIFGGLAIAGALIATFGLAFLSGFDTARYPTEHLIFLLVFMVGVSLSSIFTVIEFRWLADDYPEVEKLKRAYIAKAVIGLSLVVLALVFGVTLFYAPNVGGVIEWLIAFGFTFYLLTFAYDLRIARVRVSDVSKEGMTETFIDGVHGLYTNLLHNARL</sequence>
<dbReference type="InterPro" id="IPR050911">
    <property type="entry name" value="DRAM/TMEM150_Autophagy_Mod"/>
</dbReference>
<evidence type="ECO:0000256" key="2">
    <source>
        <dbReference type="ARBA" id="ARBA00022692"/>
    </source>
</evidence>
<protein>
    <submittedName>
        <fullName evidence="7">Frag1/DRAM/Sfk1 family-domain-containing protein</fullName>
    </submittedName>
</protein>
<keyword evidence="8" id="KW-1185">Reference proteome</keyword>
<keyword evidence="2 5" id="KW-0812">Transmembrane</keyword>
<evidence type="ECO:0000259" key="6">
    <source>
        <dbReference type="Pfam" id="PF10277"/>
    </source>
</evidence>
<reference evidence="7" key="1">
    <citation type="submission" date="2021-03" db="EMBL/GenBank/DDBJ databases">
        <title>Evolutionary innovations through gain and loss of genes in the ectomycorrhizal Boletales.</title>
        <authorList>
            <person name="Wu G."/>
            <person name="Miyauchi S."/>
            <person name="Morin E."/>
            <person name="Yang Z.-L."/>
            <person name="Xu J."/>
            <person name="Martin F.M."/>
        </authorList>
    </citation>
    <scope>NUCLEOTIDE SEQUENCE</scope>
    <source>
        <strain evidence="7">BR01</strain>
    </source>
</reference>
<dbReference type="AlphaFoldDB" id="A0A8I2YYJ0"/>
<dbReference type="PANTHER" id="PTHR21324">
    <property type="entry name" value="FASTING-INDUCIBLE INTEGRAL MEMBRANE PROTEIN TM6P1-RELATED"/>
    <property type="match status" value="1"/>
</dbReference>